<dbReference type="AlphaFoldDB" id="A0A4Z2FU81"/>
<keyword evidence="3" id="KW-1185">Reference proteome</keyword>
<dbReference type="EMBL" id="SRLO01000885">
    <property type="protein sequence ID" value="TNN44776.1"/>
    <property type="molecule type" value="Genomic_DNA"/>
</dbReference>
<dbReference type="Proteomes" id="UP000314294">
    <property type="component" value="Unassembled WGS sequence"/>
</dbReference>
<accession>A0A4Z2FU81</accession>
<feature type="compositionally biased region" description="Basic and acidic residues" evidence="1">
    <location>
        <begin position="22"/>
        <end position="39"/>
    </location>
</feature>
<name>A0A4Z2FU81_9TELE</name>
<proteinExistence type="predicted"/>
<comment type="caution">
    <text evidence="2">The sequence shown here is derived from an EMBL/GenBank/DDBJ whole genome shotgun (WGS) entry which is preliminary data.</text>
</comment>
<evidence type="ECO:0000313" key="3">
    <source>
        <dbReference type="Proteomes" id="UP000314294"/>
    </source>
</evidence>
<feature type="region of interest" description="Disordered" evidence="1">
    <location>
        <begin position="1"/>
        <end position="47"/>
    </location>
</feature>
<gene>
    <name evidence="2" type="ORF">EYF80_045025</name>
</gene>
<reference evidence="2 3" key="1">
    <citation type="submission" date="2019-03" db="EMBL/GenBank/DDBJ databases">
        <title>First draft genome of Liparis tanakae, snailfish: a comprehensive survey of snailfish specific genes.</title>
        <authorList>
            <person name="Kim W."/>
            <person name="Song I."/>
            <person name="Jeong J.-H."/>
            <person name="Kim D."/>
            <person name="Kim S."/>
            <person name="Ryu S."/>
            <person name="Song J.Y."/>
            <person name="Lee S.K."/>
        </authorList>
    </citation>
    <scope>NUCLEOTIDE SEQUENCE [LARGE SCALE GENOMIC DNA]</scope>
    <source>
        <tissue evidence="2">Muscle</tissue>
    </source>
</reference>
<sequence length="130" mass="14078">MTQVLPEGVGLHHGDLAPVSRPHHEGEGVAVTPDDHVDPADALGDEPVHREARVAQSHDVAHAELDQLVHLLLHRRDLVQEPQGRKEAPKVAASAASARMLALSSGNWTCSMKGFRRPATPLSNSWFPKT</sequence>
<protein>
    <submittedName>
        <fullName evidence="2">Uncharacterized protein</fullName>
    </submittedName>
</protein>
<organism evidence="2 3">
    <name type="scientific">Liparis tanakae</name>
    <name type="common">Tanaka's snailfish</name>
    <dbReference type="NCBI Taxonomy" id="230148"/>
    <lineage>
        <taxon>Eukaryota</taxon>
        <taxon>Metazoa</taxon>
        <taxon>Chordata</taxon>
        <taxon>Craniata</taxon>
        <taxon>Vertebrata</taxon>
        <taxon>Euteleostomi</taxon>
        <taxon>Actinopterygii</taxon>
        <taxon>Neopterygii</taxon>
        <taxon>Teleostei</taxon>
        <taxon>Neoteleostei</taxon>
        <taxon>Acanthomorphata</taxon>
        <taxon>Eupercaria</taxon>
        <taxon>Perciformes</taxon>
        <taxon>Cottioidei</taxon>
        <taxon>Cottales</taxon>
        <taxon>Liparidae</taxon>
        <taxon>Liparis</taxon>
    </lineage>
</organism>
<evidence type="ECO:0000256" key="1">
    <source>
        <dbReference type="SAM" id="MobiDB-lite"/>
    </source>
</evidence>
<evidence type="ECO:0000313" key="2">
    <source>
        <dbReference type="EMBL" id="TNN44776.1"/>
    </source>
</evidence>